<name>A0A078ANG1_STYLE</name>
<accession>A0A078ANG1</accession>
<dbReference type="EMBL" id="CCKQ01010967">
    <property type="protein sequence ID" value="CDW82498.1"/>
    <property type="molecule type" value="Genomic_DNA"/>
</dbReference>
<reference evidence="2 3" key="1">
    <citation type="submission" date="2014-06" db="EMBL/GenBank/DDBJ databases">
        <authorList>
            <person name="Swart Estienne"/>
        </authorList>
    </citation>
    <scope>NUCLEOTIDE SEQUENCE [LARGE SCALE GENOMIC DNA]</scope>
    <source>
        <strain evidence="2 3">130c</strain>
    </source>
</reference>
<evidence type="ECO:0000256" key="1">
    <source>
        <dbReference type="SAM" id="MobiDB-lite"/>
    </source>
</evidence>
<gene>
    <name evidence="2" type="primary">Contig15923.g16976</name>
    <name evidence="2" type="ORF">STYLEM_11531</name>
</gene>
<proteinExistence type="predicted"/>
<feature type="compositionally biased region" description="Basic and acidic residues" evidence="1">
    <location>
        <begin position="228"/>
        <end position="239"/>
    </location>
</feature>
<feature type="region of interest" description="Disordered" evidence="1">
    <location>
        <begin position="468"/>
        <end position="489"/>
    </location>
</feature>
<organism evidence="2 3">
    <name type="scientific">Stylonychia lemnae</name>
    <name type="common">Ciliate</name>
    <dbReference type="NCBI Taxonomy" id="5949"/>
    <lineage>
        <taxon>Eukaryota</taxon>
        <taxon>Sar</taxon>
        <taxon>Alveolata</taxon>
        <taxon>Ciliophora</taxon>
        <taxon>Intramacronucleata</taxon>
        <taxon>Spirotrichea</taxon>
        <taxon>Stichotrichia</taxon>
        <taxon>Sporadotrichida</taxon>
        <taxon>Oxytrichidae</taxon>
        <taxon>Stylonychinae</taxon>
        <taxon>Stylonychia</taxon>
    </lineage>
</organism>
<dbReference type="AlphaFoldDB" id="A0A078ANG1"/>
<evidence type="ECO:0000313" key="3">
    <source>
        <dbReference type="Proteomes" id="UP000039865"/>
    </source>
</evidence>
<dbReference type="InParanoid" id="A0A078ANG1"/>
<keyword evidence="3" id="KW-1185">Reference proteome</keyword>
<sequence>MNKFLDNQIGLIDRKFIINIKNEGSFASYSKVAHRLLTEERAPQIQLSACGAATLYLFKVSSILTEFFPNLHRLTYFNFSICHTCKQRELKIAARNLKNQGEDQTQDNNLLQNEYRLEALDLKAKDQANQEKIKMIVEFADKINVNNLNFAEIRDSDQNTKQSPTSLQHQCNDPNSFSLLITMNQRLTFHDGILDKQHPGYQKPNIPLKSKKSLIDLINEFNPNETLDKVDYDYSDRSNHSSSYKSPQNFEKFQSSPSQNYQRPKENSPIQYYQQFYPQNQINSIKSKTDQNQDCRICCQTPPVPQIQNCCSNYTSCQIYDEQRYSQYHYSPNAAPQQRFPCNEGSHNFQNSGFQEQEYKSSKTYQQTPSFCSQGYLNQGYQQKPQFKQSRFDQKNSLQLKPSFTKKFVDYSSQYQLFPMKSVDSQKSNIYSTPEHQRFYNSSQNHQIDFHPYSRNINFKYQGQNKSDEFKAQAEGYRSTRDWQPRSYI</sequence>
<evidence type="ECO:0000313" key="2">
    <source>
        <dbReference type="EMBL" id="CDW82498.1"/>
    </source>
</evidence>
<dbReference type="Proteomes" id="UP000039865">
    <property type="component" value="Unassembled WGS sequence"/>
</dbReference>
<protein>
    <submittedName>
        <fullName evidence="2">Uncharacterized protein</fullName>
    </submittedName>
</protein>
<feature type="compositionally biased region" description="Polar residues" evidence="1">
    <location>
        <begin position="240"/>
        <end position="266"/>
    </location>
</feature>
<feature type="region of interest" description="Disordered" evidence="1">
    <location>
        <begin position="228"/>
        <end position="266"/>
    </location>
</feature>